<accession>A0A6J4MPN2</accession>
<dbReference type="PROSITE" id="PS51192">
    <property type="entry name" value="HELICASE_ATP_BIND_1"/>
    <property type="match status" value="1"/>
</dbReference>
<dbReference type="InterPro" id="IPR025202">
    <property type="entry name" value="PLD-like_dom"/>
</dbReference>
<dbReference type="SMART" id="SM00487">
    <property type="entry name" value="DEXDc"/>
    <property type="match status" value="1"/>
</dbReference>
<dbReference type="SUPFAM" id="SSF56024">
    <property type="entry name" value="Phospholipase D/nuclease"/>
    <property type="match status" value="1"/>
</dbReference>
<dbReference type="InterPro" id="IPR038718">
    <property type="entry name" value="SNF2-like_sf"/>
</dbReference>
<sequence length="585" mass="66770">MDLKPEVVTNKKGETVAKALSNYWQGLLDGMKDAPDLAISTAYFNPGGFNLLADQLERVGRVRLMIGAEPDVAEDLGRLRHLSGEHLPEENDRIRLAEALKEHHRLMEEDRNLIAFSRKADERILRMIDWLRSARVEVRVLRNRFLHGKAFIVETNHDGVLAGSSNFTYAGLARNVELNLGQYQPGVVSEVIDWYEENWGAADPFDLAALYERRFAEYDPYVVYLRMLWERYKDELKREEPPPGLDLTGFQRDGLYRAMEYLRRNNGVLIADGVGLGKTYLAGELIRQGVQDRRQRILLVAPAALRDGPWEQFLREYDLKNVQCISFQELANDPRVGGNGNHVLWHDPDDYAMVVIDESHAYRNPDTGRAATLRQLLAGSPPKQVVLLTATPVNNSLWDLYYLLSYFIRNDAAFLEAGIPSLRTHFKEANAEDPDDLSPDKLFDVLDAVAVRRTRRFVKRFYPNERIKRGDTEITIAFPQPSVLRETYELDDLLPGFFHRFAHALGADVEAEDSPLPSPEDFDYGEQLTLARYAPSAYRIGSAPDTFELQAAGLLRSGLLKRFESYAYAFARTCRKMARSHEKFL</sequence>
<keyword evidence="3" id="KW-0067">ATP-binding</keyword>
<dbReference type="Pfam" id="PF13091">
    <property type="entry name" value="PLDc_2"/>
    <property type="match status" value="1"/>
</dbReference>
<name>A0A6J4MPN2_9CHLR</name>
<dbReference type="Gene3D" id="3.40.50.10810">
    <property type="entry name" value="Tandem AAA-ATPase domain"/>
    <property type="match status" value="1"/>
</dbReference>
<dbReference type="GO" id="GO:0004386">
    <property type="term" value="F:helicase activity"/>
    <property type="evidence" value="ECO:0007669"/>
    <property type="project" value="UniProtKB-KW"/>
</dbReference>
<dbReference type="EMBL" id="CADCTR010002632">
    <property type="protein sequence ID" value="CAA9363711.1"/>
    <property type="molecule type" value="Genomic_DNA"/>
</dbReference>
<dbReference type="PANTHER" id="PTHR45766">
    <property type="entry name" value="DNA ANNEALING HELICASE AND ENDONUCLEASE ZRANB3 FAMILY MEMBER"/>
    <property type="match status" value="1"/>
</dbReference>
<dbReference type="Pfam" id="PF00176">
    <property type="entry name" value="SNF2-rel_dom"/>
    <property type="match status" value="1"/>
</dbReference>
<protein>
    <submittedName>
        <fullName evidence="3">Helicase, SNF2 family</fullName>
    </submittedName>
</protein>
<feature type="domain" description="Helicase ATP-binding" evidence="2">
    <location>
        <begin position="259"/>
        <end position="410"/>
    </location>
</feature>
<keyword evidence="3" id="KW-0347">Helicase</keyword>
<dbReference type="Gene3D" id="3.30.870.10">
    <property type="entry name" value="Endonuclease Chain A"/>
    <property type="match status" value="1"/>
</dbReference>
<dbReference type="PANTHER" id="PTHR45766:SF6">
    <property type="entry name" value="SWI_SNF-RELATED MATRIX-ASSOCIATED ACTIN-DEPENDENT REGULATOR OF CHROMATIN SUBFAMILY A-LIKE PROTEIN 1"/>
    <property type="match status" value="1"/>
</dbReference>
<evidence type="ECO:0000256" key="1">
    <source>
        <dbReference type="ARBA" id="ARBA00022801"/>
    </source>
</evidence>
<dbReference type="InterPro" id="IPR014001">
    <property type="entry name" value="Helicase_ATP-bd"/>
</dbReference>
<dbReference type="InterPro" id="IPR027417">
    <property type="entry name" value="P-loop_NTPase"/>
</dbReference>
<dbReference type="GO" id="GO:0031297">
    <property type="term" value="P:replication fork processing"/>
    <property type="evidence" value="ECO:0007669"/>
    <property type="project" value="TreeGrafter"/>
</dbReference>
<keyword evidence="1" id="KW-0378">Hydrolase</keyword>
<proteinExistence type="predicted"/>
<keyword evidence="3" id="KW-0547">Nucleotide-binding</keyword>
<dbReference type="GO" id="GO:0016787">
    <property type="term" value="F:hydrolase activity"/>
    <property type="evidence" value="ECO:0007669"/>
    <property type="project" value="UniProtKB-KW"/>
</dbReference>
<evidence type="ECO:0000259" key="2">
    <source>
        <dbReference type="PROSITE" id="PS51192"/>
    </source>
</evidence>
<dbReference type="GO" id="GO:0006281">
    <property type="term" value="P:DNA repair"/>
    <property type="evidence" value="ECO:0007669"/>
    <property type="project" value="TreeGrafter"/>
</dbReference>
<organism evidence="3">
    <name type="scientific">uncultured Chloroflexia bacterium</name>
    <dbReference type="NCBI Taxonomy" id="1672391"/>
    <lineage>
        <taxon>Bacteria</taxon>
        <taxon>Bacillati</taxon>
        <taxon>Chloroflexota</taxon>
        <taxon>Chloroflexia</taxon>
        <taxon>environmental samples</taxon>
    </lineage>
</organism>
<evidence type="ECO:0000313" key="3">
    <source>
        <dbReference type="EMBL" id="CAA9363711.1"/>
    </source>
</evidence>
<dbReference type="InterPro" id="IPR000330">
    <property type="entry name" value="SNF2_N"/>
</dbReference>
<dbReference type="GO" id="GO:0005524">
    <property type="term" value="F:ATP binding"/>
    <property type="evidence" value="ECO:0007669"/>
    <property type="project" value="InterPro"/>
</dbReference>
<dbReference type="AlphaFoldDB" id="A0A6J4MPN2"/>
<feature type="non-terminal residue" evidence="3">
    <location>
        <position position="585"/>
    </location>
</feature>
<reference evidence="3" key="1">
    <citation type="submission" date="2020-02" db="EMBL/GenBank/DDBJ databases">
        <authorList>
            <person name="Meier V. D."/>
        </authorList>
    </citation>
    <scope>NUCLEOTIDE SEQUENCE</scope>
    <source>
        <strain evidence="3">AVDCRST_MAG93</strain>
    </source>
</reference>
<dbReference type="SUPFAM" id="SSF52540">
    <property type="entry name" value="P-loop containing nucleoside triphosphate hydrolases"/>
    <property type="match status" value="1"/>
</dbReference>
<gene>
    <name evidence="3" type="ORF">AVDCRST_MAG93-7813</name>
</gene>